<organism evidence="2 3">
    <name type="scientific">Coralloluteibacterium thermophilum</name>
    <dbReference type="NCBI Taxonomy" id="2707049"/>
    <lineage>
        <taxon>Bacteria</taxon>
        <taxon>Pseudomonadati</taxon>
        <taxon>Pseudomonadota</taxon>
        <taxon>Gammaproteobacteria</taxon>
        <taxon>Lysobacterales</taxon>
        <taxon>Lysobacteraceae</taxon>
        <taxon>Coralloluteibacterium</taxon>
    </lineage>
</organism>
<dbReference type="Proteomes" id="UP001595892">
    <property type="component" value="Unassembled WGS sequence"/>
</dbReference>
<evidence type="ECO:0000313" key="2">
    <source>
        <dbReference type="EMBL" id="MFC4727145.1"/>
    </source>
</evidence>
<sequence length="185" mass="20348">MTKILTVVVTRDQMAKLPTEVFEHELPILQLLHGGENKVKVVDSQTWAGDELDARTELERLRNKYDKRNLQVVDRVYPRGVADLKAAGLKVRDGEAVKPSQTLIRRHKPEQRVSGSAGIEQSSAPGADKVGEIEALAKGTIPEITAALPSLSNEQLDELEVHEGAKDSPRAGLMKAIEAERDSRN</sequence>
<gene>
    <name evidence="2" type="ORF">ACFO3Q_03045</name>
</gene>
<evidence type="ECO:0000313" key="3">
    <source>
        <dbReference type="Proteomes" id="UP001595892"/>
    </source>
</evidence>
<name>A0ABV9NJL1_9GAMM</name>
<comment type="caution">
    <text evidence="2">The sequence shown here is derived from an EMBL/GenBank/DDBJ whole genome shotgun (WGS) entry which is preliminary data.</text>
</comment>
<dbReference type="EMBL" id="JBHSGG010000003">
    <property type="protein sequence ID" value="MFC4727145.1"/>
    <property type="molecule type" value="Genomic_DNA"/>
</dbReference>
<protein>
    <submittedName>
        <fullName evidence="2">Uncharacterized protein</fullName>
    </submittedName>
</protein>
<accession>A0ABV9NJL1</accession>
<proteinExistence type="predicted"/>
<keyword evidence="3" id="KW-1185">Reference proteome</keyword>
<evidence type="ECO:0000256" key="1">
    <source>
        <dbReference type="SAM" id="MobiDB-lite"/>
    </source>
</evidence>
<reference evidence="3" key="1">
    <citation type="journal article" date="2019" name="Int. J. Syst. Evol. Microbiol.">
        <title>The Global Catalogue of Microorganisms (GCM) 10K type strain sequencing project: providing services to taxonomists for standard genome sequencing and annotation.</title>
        <authorList>
            <consortium name="The Broad Institute Genomics Platform"/>
            <consortium name="The Broad Institute Genome Sequencing Center for Infectious Disease"/>
            <person name="Wu L."/>
            <person name="Ma J."/>
        </authorList>
    </citation>
    <scope>NUCLEOTIDE SEQUENCE [LARGE SCALE GENOMIC DNA]</scope>
    <source>
        <strain evidence="3">CGMCC 1.13574</strain>
    </source>
</reference>
<feature type="compositionally biased region" description="Basic and acidic residues" evidence="1">
    <location>
        <begin position="159"/>
        <end position="169"/>
    </location>
</feature>
<feature type="region of interest" description="Disordered" evidence="1">
    <location>
        <begin position="159"/>
        <end position="185"/>
    </location>
</feature>
<feature type="region of interest" description="Disordered" evidence="1">
    <location>
        <begin position="108"/>
        <end position="128"/>
    </location>
</feature>
<dbReference type="RefSeq" id="WP_377003151.1">
    <property type="nucleotide sequence ID" value="NZ_JBHSGG010000003.1"/>
</dbReference>